<accession>A0A0A8ZMY0</accession>
<reference evidence="1" key="2">
    <citation type="journal article" date="2015" name="Data Brief">
        <title>Shoot transcriptome of the giant reed, Arundo donax.</title>
        <authorList>
            <person name="Barrero R.A."/>
            <person name="Guerrero F.D."/>
            <person name="Moolhuijzen P."/>
            <person name="Goolsby J.A."/>
            <person name="Tidwell J."/>
            <person name="Bellgard S.E."/>
            <person name="Bellgard M.I."/>
        </authorList>
    </citation>
    <scope>NUCLEOTIDE SEQUENCE</scope>
    <source>
        <tissue evidence="1">Shoot tissue taken approximately 20 cm above the soil surface</tissue>
    </source>
</reference>
<dbReference type="EMBL" id="GBRH01257759">
    <property type="protein sequence ID" value="JAD40136.1"/>
    <property type="molecule type" value="Transcribed_RNA"/>
</dbReference>
<evidence type="ECO:0000313" key="1">
    <source>
        <dbReference type="EMBL" id="JAD40136.1"/>
    </source>
</evidence>
<reference evidence="1" key="1">
    <citation type="submission" date="2014-09" db="EMBL/GenBank/DDBJ databases">
        <authorList>
            <person name="Magalhaes I.L.F."/>
            <person name="Oliveira U."/>
            <person name="Santos F.R."/>
            <person name="Vidigal T.H.D.A."/>
            <person name="Brescovit A.D."/>
            <person name="Santos A.J."/>
        </authorList>
    </citation>
    <scope>NUCLEOTIDE SEQUENCE</scope>
    <source>
        <tissue evidence="1">Shoot tissue taken approximately 20 cm above the soil surface</tissue>
    </source>
</reference>
<protein>
    <submittedName>
        <fullName evidence="1">Uncharacterized protein</fullName>
    </submittedName>
</protein>
<name>A0A0A8ZMY0_ARUDO</name>
<dbReference type="AlphaFoldDB" id="A0A0A8ZMY0"/>
<sequence>MHSTTQLNYHYCHSILRFKHSTIRDLLGMSKLSCIVMQRSTRFFRFHSYNKLQNQNANFL</sequence>
<organism evidence="1">
    <name type="scientific">Arundo donax</name>
    <name type="common">Giant reed</name>
    <name type="synonym">Donax arundinaceus</name>
    <dbReference type="NCBI Taxonomy" id="35708"/>
    <lineage>
        <taxon>Eukaryota</taxon>
        <taxon>Viridiplantae</taxon>
        <taxon>Streptophyta</taxon>
        <taxon>Embryophyta</taxon>
        <taxon>Tracheophyta</taxon>
        <taxon>Spermatophyta</taxon>
        <taxon>Magnoliopsida</taxon>
        <taxon>Liliopsida</taxon>
        <taxon>Poales</taxon>
        <taxon>Poaceae</taxon>
        <taxon>PACMAD clade</taxon>
        <taxon>Arundinoideae</taxon>
        <taxon>Arundineae</taxon>
        <taxon>Arundo</taxon>
    </lineage>
</organism>
<proteinExistence type="predicted"/>